<organism evidence="2 4">
    <name type="scientific">Gallid alphaherpesvirus 2</name>
    <dbReference type="NCBI Taxonomy" id="10390"/>
    <lineage>
        <taxon>Viruses</taxon>
        <taxon>Duplodnaviria</taxon>
        <taxon>Heunggongvirae</taxon>
        <taxon>Peploviricota</taxon>
        <taxon>Herviviricetes</taxon>
        <taxon>Herpesvirales</taxon>
        <taxon>Orthoherpesviridae</taxon>
        <taxon>Alphaherpesvirinae</taxon>
        <taxon>Mardivirus</taxon>
        <taxon>Mardivirus gallidalpha2</taxon>
    </lineage>
</organism>
<sequence length="115" mass="13763">MRVMHNWRMRERLTRTSPARLRYIRPAHSSRMRTDVQIMADISVNKRTKVKKKKKNHEPLVFRSYDLIFMLCFIKTRNALQLPPVPAPTVLYVSPSRSLFHARHYRYNSGTHQTK</sequence>
<dbReference type="EMBL" id="AF147806">
    <property type="protein sequence ID" value="AAF67208.1"/>
    <property type="molecule type" value="Genomic_DNA"/>
</dbReference>
<gene>
    <name evidence="2" type="primary">R-LORF5</name>
    <name evidence="3" type="ORF">MDV078.2</name>
</gene>
<name>Q9IBJ2_9ALPH</name>
<reference evidence="4" key="6">
    <citation type="journal article" date="1994" name="Virology">
        <title>Identification and characterization of a Marek's disease virus gene homologous to glycoprotein L of herpes simplex virus.</title>
        <authorList>
            <person name="Yoshida S."/>
            <person name="Lee L.F."/>
            <person name="Yanagida N."/>
            <person name="Nazerian K."/>
        </authorList>
    </citation>
    <scope>NUCLEOTIDE SEQUENCE [LARGE SCALE GENOMIC DNA]</scope>
</reference>
<reference evidence="4" key="1">
    <citation type="journal article" date="1988" name="J. Virol.">
        <title>Structure and complete nucleotide sequence of the Marek's disease herpesvirus gp57-65 gene.</title>
        <authorList>
            <person name="Coussens P.M."/>
            <person name="Velicer L.F."/>
        </authorList>
    </citation>
    <scope>NUCLEOTIDE SEQUENCE [LARGE SCALE GENOMIC DNA]</scope>
</reference>
<reference evidence="3" key="10">
    <citation type="journal article" date="2007" name="Virus Genes">
        <title>Polymorphisms in the repeat long regions of oncogenic and attenuated pathotypes of Marek's disease virus 1.</title>
        <authorList>
            <person name="Spatz S.J."/>
            <person name="Silva R.F."/>
        </authorList>
    </citation>
    <scope>NUCLEOTIDE SEQUENCE</scope>
    <source>
        <strain evidence="3">RB1B</strain>
    </source>
</reference>
<evidence type="ECO:0000313" key="2">
    <source>
        <dbReference type="EMBL" id="AAF67208.1"/>
    </source>
</evidence>
<protein>
    <submittedName>
        <fullName evidence="2">R-LORF5</fullName>
    </submittedName>
</protein>
<reference evidence="4" key="2">
    <citation type="journal article" date="1991" name="J. Virol.">
        <title>Structural analysis and transcriptional mapping of the Marek's disease virus gene encoding pp38, an antigen associated with transformed cells.</title>
        <authorList>
            <person name="Cui Z.Z."/>
            <person name="Lee L.F."/>
            <person name="Liu J.L."/>
            <person name="Kung H.J."/>
        </authorList>
    </citation>
    <scope>NUCLEOTIDE SEQUENCE [LARGE SCALE GENOMIC DNA]</scope>
</reference>
<proteinExistence type="predicted"/>
<reference evidence="4" key="7">
    <citation type="journal article" date="1995" name="Virus Res.">
        <title>Identification and characterization of a Marek's disease virus gene encoding DNA polymerase.</title>
        <authorList>
            <person name="Sui D."/>
            <person name="Wu P."/>
            <person name="Kung H.J."/>
            <person name="Lee L.F."/>
        </authorList>
    </citation>
    <scope>NUCLEOTIDE SEQUENCE [LARGE SCALE GENOMIC DNA]</scope>
</reference>
<reference evidence="2" key="9">
    <citation type="submission" date="2004-06" db="EMBL/GenBank/DDBJ databases">
        <authorList>
            <person name="Lee L.F."/>
            <person name="Wu P."/>
            <person name="Sui D."/>
            <person name="Ren D."/>
            <person name="Kung H.J."/>
            <person name="Witter R.L."/>
        </authorList>
    </citation>
    <scope>NUCLEOTIDE SEQUENCE</scope>
    <source>
        <strain evidence="2">GA</strain>
    </source>
</reference>
<reference evidence="4" key="4">
    <citation type="journal article" date="1993" name="J. Gen. Virol.">
        <title>Nucleotide and predicted amino acid sequences of Marek's disease virus homologues of herpes simplex virus major tegument proteins.</title>
        <authorList>
            <person name="Yanagida N."/>
            <person name="Yoshida S."/>
            <person name="Nazerian K."/>
            <person name="Lee L.F."/>
        </authorList>
    </citation>
    <scope>NUCLEOTIDE SEQUENCE [LARGE SCALE GENOMIC DNA]</scope>
</reference>
<dbReference type="EMBL" id="DQ534541">
    <property type="protein sequence ID" value="ABG22982.1"/>
    <property type="molecule type" value="Genomic_DNA"/>
</dbReference>
<reference evidence="1 4" key="3">
    <citation type="journal article" date="1992" name="Proc. Natl. Acad. Sci. U.S.A.">
        <title>Marek disease virus encodes a basic-leucine zipper gene resembling the fos/jun oncogenes that is highly expressed in lymphoblastoid tumors.</title>
        <authorList>
            <person name="Jones D."/>
            <person name="Lee L."/>
            <person name="Liu J.L."/>
            <person name="Kung H.J."/>
            <person name="Tillotson J.K."/>
        </authorList>
    </citation>
    <scope>NUCLEOTIDE SEQUENCE [LARGE SCALE GENOMIC DNA]</scope>
    <source>
        <strain evidence="1">GA</strain>
    </source>
</reference>
<evidence type="ECO:0000313" key="4">
    <source>
        <dbReference type="Proteomes" id="UP000138113"/>
    </source>
</evidence>
<reference evidence="2 4" key="8">
    <citation type="journal article" date="2000" name="Proc. Natl. Acad. Sci. U.S.A.">
        <title>The complete unique long sequence and the overall genomic organization of the GA strain of Marek's disease virus.</title>
        <authorList>
            <person name="Lee L.F."/>
            <person name="Wu P."/>
            <person name="Sui D."/>
            <person name="Ren D."/>
            <person name="Kamil J."/>
            <person name="Kung H.J."/>
            <person name="Witter R.L."/>
        </authorList>
    </citation>
    <scope>NUCLEOTIDE SEQUENCE [LARGE SCALE GENOMIC DNA]</scope>
    <source>
        <strain evidence="2">GA</strain>
    </source>
</reference>
<evidence type="ECO:0000313" key="1">
    <source>
        <dbReference type="EMBL" id="AAF66796.1"/>
    </source>
</evidence>
<dbReference type="EMBL" id="AF147806">
    <property type="protein sequence ID" value="AAF66796.1"/>
    <property type="molecule type" value="Genomic_DNA"/>
</dbReference>
<evidence type="ECO:0000313" key="3">
    <source>
        <dbReference type="EMBL" id="ABG22982.1"/>
    </source>
</evidence>
<dbReference type="Proteomes" id="UP000138113">
    <property type="component" value="Segment"/>
</dbReference>
<accession>Q9IBJ2</accession>
<reference evidence="4" key="5">
    <citation type="journal article" date="1994" name="Virology">
        <title>Identification and characterization of Marek's disease virus genes homologous to ICP27 and glycoprotein K of herpes simplex virus-1.</title>
        <authorList>
            <person name="Ren D."/>
            <person name="Lee L.F."/>
            <person name="Coussens P.M."/>
        </authorList>
    </citation>
    <scope>NUCLEOTIDE SEQUENCE [LARGE SCALE GENOMIC DNA]</scope>
</reference>